<evidence type="ECO:0000313" key="3">
    <source>
        <dbReference type="Proteomes" id="UP000660680"/>
    </source>
</evidence>
<comment type="caution">
    <text evidence="2">The sequence shown here is derived from an EMBL/GenBank/DDBJ whole genome shotgun (WGS) entry which is preliminary data.</text>
</comment>
<evidence type="ECO:0000256" key="1">
    <source>
        <dbReference type="SAM" id="Phobius"/>
    </source>
</evidence>
<organism evidence="2 3">
    <name type="scientific">Actinokineospora fastidiosa</name>
    <dbReference type="NCBI Taxonomy" id="1816"/>
    <lineage>
        <taxon>Bacteria</taxon>
        <taxon>Bacillati</taxon>
        <taxon>Actinomycetota</taxon>
        <taxon>Actinomycetes</taxon>
        <taxon>Pseudonocardiales</taxon>
        <taxon>Pseudonocardiaceae</taxon>
        <taxon>Actinokineospora</taxon>
    </lineage>
</organism>
<feature type="transmembrane region" description="Helical" evidence="1">
    <location>
        <begin position="76"/>
        <end position="99"/>
    </location>
</feature>
<gene>
    <name evidence="2" type="ORF">GCM10010171_10080</name>
</gene>
<reference evidence="2" key="1">
    <citation type="journal article" date="2014" name="Int. J. Syst. Evol. Microbiol.">
        <title>Complete genome sequence of Corynebacterium casei LMG S-19264T (=DSM 44701T), isolated from a smear-ripened cheese.</title>
        <authorList>
            <consortium name="US DOE Joint Genome Institute (JGI-PGF)"/>
            <person name="Walter F."/>
            <person name="Albersmeier A."/>
            <person name="Kalinowski J."/>
            <person name="Ruckert C."/>
        </authorList>
    </citation>
    <scope>NUCLEOTIDE SEQUENCE</scope>
    <source>
        <strain evidence="2">JCM 3276</strain>
    </source>
</reference>
<keyword evidence="1" id="KW-0472">Membrane</keyword>
<keyword evidence="1" id="KW-0812">Transmembrane</keyword>
<accession>A0A918G583</accession>
<dbReference type="AlphaFoldDB" id="A0A918G583"/>
<keyword evidence="3" id="KW-1185">Reference proteome</keyword>
<keyword evidence="1" id="KW-1133">Transmembrane helix</keyword>
<reference evidence="2" key="2">
    <citation type="submission" date="2020-09" db="EMBL/GenBank/DDBJ databases">
        <authorList>
            <person name="Sun Q."/>
            <person name="Ohkuma M."/>
        </authorList>
    </citation>
    <scope>NUCLEOTIDE SEQUENCE</scope>
    <source>
        <strain evidence="2">JCM 3276</strain>
    </source>
</reference>
<proteinExistence type="predicted"/>
<dbReference type="EMBL" id="BMRB01000001">
    <property type="protein sequence ID" value="GGS19479.1"/>
    <property type="molecule type" value="Genomic_DNA"/>
</dbReference>
<evidence type="ECO:0000313" key="2">
    <source>
        <dbReference type="EMBL" id="GGS19479.1"/>
    </source>
</evidence>
<name>A0A918G583_9PSEU</name>
<protein>
    <submittedName>
        <fullName evidence="2">Uncharacterized protein</fullName>
    </submittedName>
</protein>
<sequence>MGRLLLPVLPLGGFLWVLLSRAFPPCANPLRADPPCTRWSTARYPAGRGLRCRWQWGEGFAICFGGPMGPLHWTVLVGRVALGGGLRCFFLFLLVSLFCY</sequence>
<dbReference type="Proteomes" id="UP000660680">
    <property type="component" value="Unassembled WGS sequence"/>
</dbReference>